<evidence type="ECO:0000313" key="1">
    <source>
        <dbReference type="EMBL" id="ONK72567.1"/>
    </source>
</evidence>
<protein>
    <submittedName>
        <fullName evidence="1">Uncharacterized protein</fullName>
    </submittedName>
</protein>
<dbReference type="EMBL" id="CM007384">
    <property type="protein sequence ID" value="ONK72567.1"/>
    <property type="molecule type" value="Genomic_DNA"/>
</dbReference>
<name>A0A5P1F577_ASPOF</name>
<proteinExistence type="predicted"/>
<accession>A0A5P1F577</accession>
<organism evidence="1 2">
    <name type="scientific">Asparagus officinalis</name>
    <name type="common">Garden asparagus</name>
    <dbReference type="NCBI Taxonomy" id="4686"/>
    <lineage>
        <taxon>Eukaryota</taxon>
        <taxon>Viridiplantae</taxon>
        <taxon>Streptophyta</taxon>
        <taxon>Embryophyta</taxon>
        <taxon>Tracheophyta</taxon>
        <taxon>Spermatophyta</taxon>
        <taxon>Magnoliopsida</taxon>
        <taxon>Liliopsida</taxon>
        <taxon>Asparagales</taxon>
        <taxon>Asparagaceae</taxon>
        <taxon>Asparagoideae</taxon>
        <taxon>Asparagus</taxon>
    </lineage>
</organism>
<gene>
    <name evidence="1" type="ORF">A4U43_C04F20760</name>
</gene>
<sequence length="83" mass="8881">MTPPIVAIPLTAKAENVPPIIPGGAMDVTAVDLVTVGMTPKAVDQWTNMLTSVREGVTTSPHPCGTLQVPLSSLQFLLKRRRF</sequence>
<dbReference type="AlphaFoldDB" id="A0A5P1F577"/>
<evidence type="ECO:0000313" key="2">
    <source>
        <dbReference type="Proteomes" id="UP000243459"/>
    </source>
</evidence>
<keyword evidence="2" id="KW-1185">Reference proteome</keyword>
<dbReference type="Gramene" id="ONK72567">
    <property type="protein sequence ID" value="ONK72567"/>
    <property type="gene ID" value="A4U43_C04F20760"/>
</dbReference>
<reference evidence="2" key="1">
    <citation type="journal article" date="2017" name="Nat. Commun.">
        <title>The asparagus genome sheds light on the origin and evolution of a young Y chromosome.</title>
        <authorList>
            <person name="Harkess A."/>
            <person name="Zhou J."/>
            <person name="Xu C."/>
            <person name="Bowers J.E."/>
            <person name="Van der Hulst R."/>
            <person name="Ayyampalayam S."/>
            <person name="Mercati F."/>
            <person name="Riccardi P."/>
            <person name="McKain M.R."/>
            <person name="Kakrana A."/>
            <person name="Tang H."/>
            <person name="Ray J."/>
            <person name="Groenendijk J."/>
            <person name="Arikit S."/>
            <person name="Mathioni S.M."/>
            <person name="Nakano M."/>
            <person name="Shan H."/>
            <person name="Telgmann-Rauber A."/>
            <person name="Kanno A."/>
            <person name="Yue Z."/>
            <person name="Chen H."/>
            <person name="Li W."/>
            <person name="Chen Y."/>
            <person name="Xu X."/>
            <person name="Zhang Y."/>
            <person name="Luo S."/>
            <person name="Chen H."/>
            <person name="Gao J."/>
            <person name="Mao Z."/>
            <person name="Pires J.C."/>
            <person name="Luo M."/>
            <person name="Kudrna D."/>
            <person name="Wing R.A."/>
            <person name="Meyers B.C."/>
            <person name="Yi K."/>
            <person name="Kong H."/>
            <person name="Lavrijsen P."/>
            <person name="Sunseri F."/>
            <person name="Falavigna A."/>
            <person name="Ye Y."/>
            <person name="Leebens-Mack J.H."/>
            <person name="Chen G."/>
        </authorList>
    </citation>
    <scope>NUCLEOTIDE SEQUENCE [LARGE SCALE GENOMIC DNA]</scope>
    <source>
        <strain evidence="2">cv. DH0086</strain>
    </source>
</reference>
<dbReference type="Proteomes" id="UP000243459">
    <property type="component" value="Chromosome 4"/>
</dbReference>